<accession>B9NBP1</accession>
<evidence type="ECO:0000313" key="2">
    <source>
        <dbReference type="Proteomes" id="UP000006729"/>
    </source>
</evidence>
<gene>
    <name evidence="1" type="ORF">POPTR_008G154900</name>
</gene>
<dbReference type="Proteomes" id="UP000006729">
    <property type="component" value="Chromosome 8"/>
</dbReference>
<dbReference type="HOGENOM" id="CLU_3056703_0_0_1"/>
<dbReference type="AlphaFoldDB" id="B9NBP1"/>
<dbReference type="PANTHER" id="PTHR46067:SF27">
    <property type="entry name" value="ACYL-COA N-ACYLTRANSFERASES (NAT) SUPERFAMILY PROTEIN"/>
    <property type="match status" value="1"/>
</dbReference>
<organism evidence="1 2">
    <name type="scientific">Populus trichocarpa</name>
    <name type="common">Western balsam poplar</name>
    <name type="synonym">Populus balsamifera subsp. trichocarpa</name>
    <dbReference type="NCBI Taxonomy" id="3694"/>
    <lineage>
        <taxon>Eukaryota</taxon>
        <taxon>Viridiplantae</taxon>
        <taxon>Streptophyta</taxon>
        <taxon>Embryophyta</taxon>
        <taxon>Tracheophyta</taxon>
        <taxon>Spermatophyta</taxon>
        <taxon>Magnoliopsida</taxon>
        <taxon>eudicotyledons</taxon>
        <taxon>Gunneridae</taxon>
        <taxon>Pentapetalae</taxon>
        <taxon>rosids</taxon>
        <taxon>fabids</taxon>
        <taxon>Malpighiales</taxon>
        <taxon>Salicaceae</taxon>
        <taxon>Saliceae</taxon>
        <taxon>Populus</taxon>
    </lineage>
</organism>
<evidence type="ECO:0000313" key="1">
    <source>
        <dbReference type="EMBL" id="PNT24856.1"/>
    </source>
</evidence>
<evidence type="ECO:0008006" key="3">
    <source>
        <dbReference type="Google" id="ProtNLM"/>
    </source>
</evidence>
<dbReference type="EMBL" id="CM009297">
    <property type="protein sequence ID" value="PNT24856.1"/>
    <property type="molecule type" value="Genomic_DNA"/>
</dbReference>
<reference evidence="1 2" key="1">
    <citation type="journal article" date="2006" name="Science">
        <title>The genome of black cottonwood, Populus trichocarpa (Torr. &amp; Gray).</title>
        <authorList>
            <person name="Tuskan G.A."/>
            <person name="Difazio S."/>
            <person name="Jansson S."/>
            <person name="Bohlmann J."/>
            <person name="Grigoriev I."/>
            <person name="Hellsten U."/>
            <person name="Putnam N."/>
            <person name="Ralph S."/>
            <person name="Rombauts S."/>
            <person name="Salamov A."/>
            <person name="Schein J."/>
            <person name="Sterck L."/>
            <person name="Aerts A."/>
            <person name="Bhalerao R.R."/>
            <person name="Bhalerao R.P."/>
            <person name="Blaudez D."/>
            <person name="Boerjan W."/>
            <person name="Brun A."/>
            <person name="Brunner A."/>
            <person name="Busov V."/>
            <person name="Campbell M."/>
            <person name="Carlson J."/>
            <person name="Chalot M."/>
            <person name="Chapman J."/>
            <person name="Chen G.L."/>
            <person name="Cooper D."/>
            <person name="Coutinho P.M."/>
            <person name="Couturier J."/>
            <person name="Covert S."/>
            <person name="Cronk Q."/>
            <person name="Cunningham R."/>
            <person name="Davis J."/>
            <person name="Degroeve S."/>
            <person name="Dejardin A."/>
            <person name="Depamphilis C."/>
            <person name="Detter J."/>
            <person name="Dirks B."/>
            <person name="Dubchak I."/>
            <person name="Duplessis S."/>
            <person name="Ehlting J."/>
            <person name="Ellis B."/>
            <person name="Gendler K."/>
            <person name="Goodstein D."/>
            <person name="Gribskov M."/>
            <person name="Grimwood J."/>
            <person name="Groover A."/>
            <person name="Gunter L."/>
            <person name="Hamberger B."/>
            <person name="Heinze B."/>
            <person name="Helariutta Y."/>
            <person name="Henrissat B."/>
            <person name="Holligan D."/>
            <person name="Holt R."/>
            <person name="Huang W."/>
            <person name="Islam-Faridi N."/>
            <person name="Jones S."/>
            <person name="Jones-Rhoades M."/>
            <person name="Jorgensen R."/>
            <person name="Joshi C."/>
            <person name="Kangasjarvi J."/>
            <person name="Karlsson J."/>
            <person name="Kelleher C."/>
            <person name="Kirkpatrick R."/>
            <person name="Kirst M."/>
            <person name="Kohler A."/>
            <person name="Kalluri U."/>
            <person name="Larimer F."/>
            <person name="Leebens-Mack J."/>
            <person name="Leple J.C."/>
            <person name="Locascio P."/>
            <person name="Lou Y."/>
            <person name="Lucas S."/>
            <person name="Martin F."/>
            <person name="Montanini B."/>
            <person name="Napoli C."/>
            <person name="Nelson D.R."/>
            <person name="Nelson C."/>
            <person name="Nieminen K."/>
            <person name="Nilsson O."/>
            <person name="Pereda V."/>
            <person name="Peter G."/>
            <person name="Philippe R."/>
            <person name="Pilate G."/>
            <person name="Poliakov A."/>
            <person name="Razumovskaya J."/>
            <person name="Richardson P."/>
            <person name="Rinaldi C."/>
            <person name="Ritland K."/>
            <person name="Rouze P."/>
            <person name="Ryaboy D."/>
            <person name="Schmutz J."/>
            <person name="Schrader J."/>
            <person name="Segerman B."/>
            <person name="Shin H."/>
            <person name="Siddiqui A."/>
            <person name="Sterky F."/>
            <person name="Terry A."/>
            <person name="Tsai C.J."/>
            <person name="Uberbacher E."/>
            <person name="Unneberg P."/>
            <person name="Vahala J."/>
            <person name="Wall K."/>
            <person name="Wessler S."/>
            <person name="Yang G."/>
            <person name="Yin T."/>
            <person name="Douglas C."/>
            <person name="Marra M."/>
            <person name="Sandberg G."/>
            <person name="Van de Peer Y."/>
            <person name="Rokhsar D."/>
        </authorList>
    </citation>
    <scope>NUCLEOTIDE SEQUENCE [LARGE SCALE GENOMIC DNA]</scope>
    <source>
        <strain evidence="2">cv. Nisqually</strain>
    </source>
</reference>
<dbReference type="STRING" id="3694.B9NBP1"/>
<keyword evidence="2" id="KW-1185">Reference proteome</keyword>
<dbReference type="InParanoid" id="B9NBP1"/>
<sequence>MDYIENSVPRPHPWFKAICLNNRPIGAIFRDKNSGNNICRGELSYVLASLWWGKGFANGYYTYFY</sequence>
<name>B9NBP1_POPTR</name>
<dbReference type="PANTHER" id="PTHR46067">
    <property type="entry name" value="ACYL-COA N-ACYLTRANSFERASES (NAT) SUPERFAMILY PROTEIN"/>
    <property type="match status" value="1"/>
</dbReference>
<protein>
    <recommendedName>
        <fullName evidence="3">N-acetyltransferase domain-containing protein</fullName>
    </recommendedName>
</protein>
<proteinExistence type="predicted"/>